<organism evidence="2 3">
    <name type="scientific">Flavivirga rizhaonensis</name>
    <dbReference type="NCBI Taxonomy" id="2559571"/>
    <lineage>
        <taxon>Bacteria</taxon>
        <taxon>Pseudomonadati</taxon>
        <taxon>Bacteroidota</taxon>
        <taxon>Flavobacteriia</taxon>
        <taxon>Flavobacteriales</taxon>
        <taxon>Flavobacteriaceae</taxon>
        <taxon>Flavivirga</taxon>
    </lineage>
</organism>
<evidence type="ECO:0000313" key="3">
    <source>
        <dbReference type="Proteomes" id="UP000307602"/>
    </source>
</evidence>
<reference evidence="2 3" key="1">
    <citation type="submission" date="2019-04" db="EMBL/GenBank/DDBJ databases">
        <authorList>
            <person name="Liu A."/>
        </authorList>
    </citation>
    <scope>NUCLEOTIDE SEQUENCE [LARGE SCALE GENOMIC DNA]</scope>
    <source>
        <strain evidence="2 3">RZ03</strain>
    </source>
</reference>
<keyword evidence="3" id="KW-1185">Reference proteome</keyword>
<dbReference type="Proteomes" id="UP000307602">
    <property type="component" value="Unassembled WGS sequence"/>
</dbReference>
<name>A0A4S1DWB6_9FLAO</name>
<keyword evidence="1" id="KW-0732">Signal</keyword>
<dbReference type="AlphaFoldDB" id="A0A4S1DWB6"/>
<dbReference type="EMBL" id="SRSO01000020">
    <property type="protein sequence ID" value="TGV01798.1"/>
    <property type="molecule type" value="Genomic_DNA"/>
</dbReference>
<accession>A0A4S1DWB6</accession>
<comment type="caution">
    <text evidence="2">The sequence shown here is derived from an EMBL/GenBank/DDBJ whole genome shotgun (WGS) entry which is preliminary data.</text>
</comment>
<feature type="chain" id="PRO_5020930354" evidence="1">
    <location>
        <begin position="19"/>
        <end position="73"/>
    </location>
</feature>
<evidence type="ECO:0000313" key="2">
    <source>
        <dbReference type="EMBL" id="TGV01798.1"/>
    </source>
</evidence>
<protein>
    <submittedName>
        <fullName evidence="2">Uncharacterized protein</fullName>
    </submittedName>
</protein>
<proteinExistence type="predicted"/>
<dbReference type="RefSeq" id="WP_135877832.1">
    <property type="nucleotide sequence ID" value="NZ_SRSO01000020.1"/>
</dbReference>
<sequence length="73" mass="8101">MRKICFLTILAIALLAYLSNDSNSPSQEETFKNLNDVATANLEGTEIIIEITTEYTVTNSIFTNISTKTIITQ</sequence>
<feature type="signal peptide" evidence="1">
    <location>
        <begin position="1"/>
        <end position="18"/>
    </location>
</feature>
<gene>
    <name evidence="2" type="ORF">EM932_14080</name>
</gene>
<evidence type="ECO:0000256" key="1">
    <source>
        <dbReference type="SAM" id="SignalP"/>
    </source>
</evidence>